<evidence type="ECO:0000256" key="1">
    <source>
        <dbReference type="ARBA" id="ARBA00004141"/>
    </source>
</evidence>
<dbReference type="InterPro" id="IPR002293">
    <property type="entry name" value="AA/rel_permease1"/>
</dbReference>
<accession>A0A559M3M6</accession>
<dbReference type="EMBL" id="QGML01002373">
    <property type="protein sequence ID" value="TVY87519.1"/>
    <property type="molecule type" value="Genomic_DNA"/>
</dbReference>
<keyword evidence="8" id="KW-1185">Reference proteome</keyword>
<evidence type="ECO:0000256" key="6">
    <source>
        <dbReference type="SAM" id="Phobius"/>
    </source>
</evidence>
<proteinExistence type="predicted"/>
<feature type="transmembrane region" description="Helical" evidence="6">
    <location>
        <begin position="482"/>
        <end position="502"/>
    </location>
</feature>
<keyword evidence="5 6" id="KW-0472">Membrane</keyword>
<feature type="transmembrane region" description="Helical" evidence="6">
    <location>
        <begin position="176"/>
        <end position="194"/>
    </location>
</feature>
<dbReference type="PANTHER" id="PTHR45649:SF9">
    <property type="entry name" value="AMINO-ACID PERMEASE 2"/>
    <property type="match status" value="1"/>
</dbReference>
<feature type="transmembrane region" description="Helical" evidence="6">
    <location>
        <begin position="326"/>
        <end position="351"/>
    </location>
</feature>
<dbReference type="PANTHER" id="PTHR45649">
    <property type="entry name" value="AMINO-ACID PERMEASE BAT1"/>
    <property type="match status" value="1"/>
</dbReference>
<keyword evidence="2" id="KW-0813">Transport</keyword>
<comment type="subcellular location">
    <subcellularLocation>
        <location evidence="1">Membrane</location>
        <topology evidence="1">Multi-pass membrane protein</topology>
    </subcellularLocation>
</comment>
<dbReference type="Proteomes" id="UP000315522">
    <property type="component" value="Unassembled WGS sequence"/>
</dbReference>
<dbReference type="PIRSF" id="PIRSF006060">
    <property type="entry name" value="AA_transporter"/>
    <property type="match status" value="1"/>
</dbReference>
<keyword evidence="3 6" id="KW-0812">Transmembrane</keyword>
<evidence type="ECO:0000256" key="3">
    <source>
        <dbReference type="ARBA" id="ARBA00022692"/>
    </source>
</evidence>
<sequence>MADMNNDVVQDLRPSTGELTHRKKSLVQITTQDGHRKTVNLGELNEADAQLAEQFGYKPVFKREFGYLSTFSFAVSISGLFSTIMTTFIYPLEAGGSAAAVWCWLISGAGSVADKLKCSVAELVSAYPTSGGLVTGWINLLGQIAGVASSEYGAAQMLLAAVSIGSDFQYEITTNVTIGVMAALTVLTGVVNSLSTYWMEKMTKTYVIFHVCILVSCAIALLAKTENKHDAKYVFTNVESTSGWTPVGFSFLFGFLSVSWTMTDYDATAHITEEISEPEIKAPWAISLAMAFTYIAGFLFNIVLCFCMGDPAEILASPLAQPVAQIYYNSLGKGAGIFFTVCGFIIIKFVCFTAMQSLGRTVFAFSRDGLIPLSHIWTKINSKTGTPIYAIWISVFFSIAINLIGLGSYAAISGVFNICAIALDWSYIIPILCKLAFGKFKPGPWHMGALSPIVNAWACLWTLFVSIIFLLPTAMPVAADTMNYACVFLVFILLCSLVSWYAGGRKYYTGPIVEAHAEEEHSENDIPSLRKKEMEV</sequence>
<keyword evidence="4 6" id="KW-1133">Transmembrane helix</keyword>
<dbReference type="AlphaFoldDB" id="A0A559M3M6"/>
<feature type="transmembrane region" description="Helical" evidence="6">
    <location>
        <begin position="206"/>
        <end position="223"/>
    </location>
</feature>
<gene>
    <name evidence="7" type="ORF">LAWI1_G006408</name>
</gene>
<evidence type="ECO:0000313" key="7">
    <source>
        <dbReference type="EMBL" id="TVY87519.1"/>
    </source>
</evidence>
<feature type="transmembrane region" description="Helical" evidence="6">
    <location>
        <begin position="415"/>
        <end position="437"/>
    </location>
</feature>
<evidence type="ECO:0000256" key="2">
    <source>
        <dbReference type="ARBA" id="ARBA00022448"/>
    </source>
</evidence>
<evidence type="ECO:0000256" key="5">
    <source>
        <dbReference type="ARBA" id="ARBA00023136"/>
    </source>
</evidence>
<organism evidence="7 8">
    <name type="scientific">Lachnellula willkommii</name>
    <dbReference type="NCBI Taxonomy" id="215461"/>
    <lineage>
        <taxon>Eukaryota</taxon>
        <taxon>Fungi</taxon>
        <taxon>Dikarya</taxon>
        <taxon>Ascomycota</taxon>
        <taxon>Pezizomycotina</taxon>
        <taxon>Leotiomycetes</taxon>
        <taxon>Helotiales</taxon>
        <taxon>Lachnaceae</taxon>
        <taxon>Lachnellula</taxon>
    </lineage>
</organism>
<dbReference type="GO" id="GO:0022857">
    <property type="term" value="F:transmembrane transporter activity"/>
    <property type="evidence" value="ECO:0007669"/>
    <property type="project" value="InterPro"/>
</dbReference>
<dbReference type="GO" id="GO:0016020">
    <property type="term" value="C:membrane"/>
    <property type="evidence" value="ECO:0007669"/>
    <property type="project" value="UniProtKB-SubCell"/>
</dbReference>
<feature type="transmembrane region" description="Helical" evidence="6">
    <location>
        <begin position="65"/>
        <end position="90"/>
    </location>
</feature>
<evidence type="ECO:0000313" key="8">
    <source>
        <dbReference type="Proteomes" id="UP000315522"/>
    </source>
</evidence>
<protein>
    <submittedName>
        <fullName evidence="7">Putative amino-acid permease</fullName>
    </submittedName>
</protein>
<comment type="caution">
    <text evidence="7">The sequence shown here is derived from an EMBL/GenBank/DDBJ whole genome shotgun (WGS) entry which is preliminary data.</text>
</comment>
<feature type="transmembrane region" description="Helical" evidence="6">
    <location>
        <begin position="449"/>
        <end position="470"/>
    </location>
</feature>
<name>A0A559M3M6_9HELO</name>
<feature type="transmembrane region" description="Helical" evidence="6">
    <location>
        <begin position="284"/>
        <end position="306"/>
    </location>
</feature>
<dbReference type="Pfam" id="PF13520">
    <property type="entry name" value="AA_permease_2"/>
    <property type="match status" value="1"/>
</dbReference>
<feature type="transmembrane region" description="Helical" evidence="6">
    <location>
        <begin position="389"/>
        <end position="409"/>
    </location>
</feature>
<feature type="transmembrane region" description="Helical" evidence="6">
    <location>
        <begin position="243"/>
        <end position="263"/>
    </location>
</feature>
<dbReference type="Gene3D" id="1.20.1740.10">
    <property type="entry name" value="Amino acid/polyamine transporter I"/>
    <property type="match status" value="1"/>
</dbReference>
<reference evidence="7 8" key="1">
    <citation type="submission" date="2018-05" db="EMBL/GenBank/DDBJ databases">
        <title>Genome sequencing and assembly of the regulated plant pathogen Lachnellula willkommii and related sister species for the development of diagnostic species identification markers.</title>
        <authorList>
            <person name="Giroux E."/>
            <person name="Bilodeau G."/>
        </authorList>
    </citation>
    <scope>NUCLEOTIDE SEQUENCE [LARGE SCALE GENOMIC DNA]</scope>
    <source>
        <strain evidence="7 8">CBS 172.35</strain>
    </source>
</reference>
<evidence type="ECO:0000256" key="4">
    <source>
        <dbReference type="ARBA" id="ARBA00022989"/>
    </source>
</evidence>